<evidence type="ECO:0000313" key="1">
    <source>
        <dbReference type="EMBL" id="MCE8538288.1"/>
    </source>
</evidence>
<name>A0A9Q3ZMN5_9RHOB</name>
<proteinExistence type="predicted"/>
<sequence length="190" mass="20603">MAGIGHNGGPSMESGRLWRTHAWRQAQKALMPEAIPMLVLRMRMRRAAELGMTYRTYAKVRQYSGQDILGLLFSSNALRIFGSGGEIAAPEARQIEQVKSATRLTLVHPPATPQAVLAVNQVLAAADRAPHLSDSWAQMRDRVQGLIHSQRLPASGVLIIGDAPLEADWAAAGRAAGYLPSAEYFAHQLG</sequence>
<dbReference type="AlphaFoldDB" id="A0A9Q3ZMN5"/>
<dbReference type="RefSeq" id="WP_234220051.1">
    <property type="nucleotide sequence ID" value="NZ_JAGQAF010000007.1"/>
</dbReference>
<reference evidence="1" key="1">
    <citation type="journal article" date="2021" name="Environ. Microbiol.">
        <title>Cryptic niche differentiation of novel sediment ecotypes of Rugeria pomeroyi correlates with nitrate respiration.</title>
        <authorList>
            <person name="Lin X."/>
            <person name="McNichol J."/>
            <person name="Chu X."/>
            <person name="Qian Y."/>
            <person name="Luo H."/>
        </authorList>
    </citation>
    <scope>NUCLEOTIDE SEQUENCE</scope>
    <source>
        <strain evidence="1">SZCCDBB064</strain>
    </source>
</reference>
<protein>
    <submittedName>
        <fullName evidence="1">Uncharacterized protein</fullName>
    </submittedName>
</protein>
<accession>A0A9Q3ZMN5</accession>
<organism evidence="1 2">
    <name type="scientific">Ruegeria pomeroyi</name>
    <dbReference type="NCBI Taxonomy" id="89184"/>
    <lineage>
        <taxon>Bacteria</taxon>
        <taxon>Pseudomonadati</taxon>
        <taxon>Pseudomonadota</taxon>
        <taxon>Alphaproteobacteria</taxon>
        <taxon>Rhodobacterales</taxon>
        <taxon>Roseobacteraceae</taxon>
        <taxon>Ruegeria</taxon>
    </lineage>
</organism>
<dbReference type="Proteomes" id="UP000813672">
    <property type="component" value="Unassembled WGS sequence"/>
</dbReference>
<gene>
    <name evidence="1" type="ORF">KBY27_12585</name>
</gene>
<dbReference type="EMBL" id="JAGQAF010000007">
    <property type="protein sequence ID" value="MCE8538288.1"/>
    <property type="molecule type" value="Genomic_DNA"/>
</dbReference>
<comment type="caution">
    <text evidence="1">The sequence shown here is derived from an EMBL/GenBank/DDBJ whole genome shotgun (WGS) entry which is preliminary data.</text>
</comment>
<evidence type="ECO:0000313" key="2">
    <source>
        <dbReference type="Proteomes" id="UP000813672"/>
    </source>
</evidence>